<evidence type="ECO:0000256" key="8">
    <source>
        <dbReference type="HAMAP-Rule" id="MF_01416"/>
    </source>
</evidence>
<dbReference type="EMBL" id="JACHHT010000001">
    <property type="protein sequence ID" value="MBB6520200.1"/>
    <property type="molecule type" value="Genomic_DNA"/>
</dbReference>
<name>A0A7X0MUM9_9GAMM</name>
<evidence type="ECO:0000256" key="7">
    <source>
        <dbReference type="ARBA" id="ARBA00023310"/>
    </source>
</evidence>
<keyword evidence="6 8" id="KW-0139">CF(1)</keyword>
<protein>
    <recommendedName>
        <fullName evidence="8">ATP synthase subunit delta</fullName>
    </recommendedName>
    <alternativeName>
        <fullName evidence="8">ATP synthase F(1) sector subunit delta</fullName>
    </alternativeName>
    <alternativeName>
        <fullName evidence="8">F-type ATPase subunit delta</fullName>
        <shortName evidence="8">F-ATPase subunit delta</shortName>
    </alternativeName>
</protein>
<dbReference type="GO" id="GO:0045259">
    <property type="term" value="C:proton-transporting ATP synthase complex"/>
    <property type="evidence" value="ECO:0007669"/>
    <property type="project" value="UniProtKB-KW"/>
</dbReference>
<dbReference type="PANTHER" id="PTHR11910">
    <property type="entry name" value="ATP SYNTHASE DELTA CHAIN"/>
    <property type="match status" value="1"/>
</dbReference>
<comment type="caution">
    <text evidence="9">The sequence shown here is derived from an EMBL/GenBank/DDBJ whole genome shotgun (WGS) entry which is preliminary data.</text>
</comment>
<evidence type="ECO:0000256" key="3">
    <source>
        <dbReference type="ARBA" id="ARBA00022781"/>
    </source>
</evidence>
<evidence type="ECO:0000256" key="4">
    <source>
        <dbReference type="ARBA" id="ARBA00023065"/>
    </source>
</evidence>
<keyword evidence="2 8" id="KW-0813">Transport</keyword>
<dbReference type="HAMAP" id="MF_01416">
    <property type="entry name" value="ATP_synth_delta_bact"/>
    <property type="match status" value="1"/>
</dbReference>
<dbReference type="InterPro" id="IPR020781">
    <property type="entry name" value="ATPase_OSCP/d_CS"/>
</dbReference>
<evidence type="ECO:0000256" key="6">
    <source>
        <dbReference type="ARBA" id="ARBA00023196"/>
    </source>
</evidence>
<evidence type="ECO:0000256" key="2">
    <source>
        <dbReference type="ARBA" id="ARBA00022448"/>
    </source>
</evidence>
<dbReference type="RefSeq" id="WP_166851933.1">
    <property type="nucleotide sequence ID" value="NZ_JAAONY010000001.1"/>
</dbReference>
<dbReference type="NCBIfam" id="NF004402">
    <property type="entry name" value="PRK05758.2-2"/>
    <property type="match status" value="1"/>
</dbReference>
<keyword evidence="4 8" id="KW-0406">Ion transport</keyword>
<reference evidence="9 10" key="1">
    <citation type="submission" date="2020-08" db="EMBL/GenBank/DDBJ databases">
        <title>Genomic Encyclopedia of Type Strains, Phase IV (KMG-IV): sequencing the most valuable type-strain genomes for metagenomic binning, comparative biology and taxonomic classification.</title>
        <authorList>
            <person name="Goeker M."/>
        </authorList>
    </citation>
    <scope>NUCLEOTIDE SEQUENCE [LARGE SCALE GENOMIC DNA]</scope>
    <source>
        <strain evidence="9 10">DSM 22368</strain>
    </source>
</reference>
<evidence type="ECO:0000313" key="10">
    <source>
        <dbReference type="Proteomes" id="UP000528457"/>
    </source>
</evidence>
<keyword evidence="8" id="KW-1003">Cell membrane</keyword>
<keyword evidence="7 8" id="KW-0066">ATP synthesis</keyword>
<dbReference type="Pfam" id="PF00213">
    <property type="entry name" value="OSCP"/>
    <property type="match status" value="1"/>
</dbReference>
<dbReference type="FunCoup" id="A0A7X0MUM9">
    <property type="interactions" value="418"/>
</dbReference>
<dbReference type="InterPro" id="IPR026015">
    <property type="entry name" value="ATP_synth_OSCP/delta_N_sf"/>
</dbReference>
<dbReference type="InterPro" id="IPR000711">
    <property type="entry name" value="ATPase_OSCP/dsu"/>
</dbReference>
<dbReference type="PROSITE" id="PS00389">
    <property type="entry name" value="ATPASE_DELTA"/>
    <property type="match status" value="1"/>
</dbReference>
<organism evidence="9 10">
    <name type="scientific">Pseudoteredinibacter isoporae</name>
    <dbReference type="NCBI Taxonomy" id="570281"/>
    <lineage>
        <taxon>Bacteria</taxon>
        <taxon>Pseudomonadati</taxon>
        <taxon>Pseudomonadota</taxon>
        <taxon>Gammaproteobacteria</taxon>
        <taxon>Cellvibrionales</taxon>
        <taxon>Cellvibrionaceae</taxon>
        <taxon>Pseudoteredinibacter</taxon>
    </lineage>
</organism>
<comment type="subcellular location">
    <subcellularLocation>
        <location evidence="8">Cell membrane</location>
        <topology evidence="8">Peripheral membrane protein</topology>
    </subcellularLocation>
    <subcellularLocation>
        <location evidence="1">Membrane</location>
    </subcellularLocation>
</comment>
<comment type="similarity">
    <text evidence="8">Belongs to the ATPase delta chain family.</text>
</comment>
<evidence type="ECO:0000256" key="5">
    <source>
        <dbReference type="ARBA" id="ARBA00023136"/>
    </source>
</evidence>
<dbReference type="SUPFAM" id="SSF47928">
    <property type="entry name" value="N-terminal domain of the delta subunit of the F1F0-ATP synthase"/>
    <property type="match status" value="1"/>
</dbReference>
<dbReference type="InParanoid" id="A0A7X0MUM9"/>
<evidence type="ECO:0000313" key="9">
    <source>
        <dbReference type="EMBL" id="MBB6520200.1"/>
    </source>
</evidence>
<sequence length="178" mass="18829">MAELTTLARPYAKAVFEFADAAGELASWSNTLAVSAAVAQQGAMQKTLANPSLTAAQKAEAFVTVCGDEISAKAANLLHVLSENKRLELLPEIAVLFEQFKSQREKAVDVHVETAFELSGDLETKLAKALSAKLDREVTVQSSVDQSLLGGVVVRAGDTVIDGSVRGRLAKLAEAMNS</sequence>
<comment type="function">
    <text evidence="8">This protein is part of the stalk that links CF(0) to CF(1). It either transmits conformational changes from CF(0) to CF(1) or is implicated in proton conduction.</text>
</comment>
<dbReference type="Proteomes" id="UP000528457">
    <property type="component" value="Unassembled WGS sequence"/>
</dbReference>
<proteinExistence type="inferred from homology"/>
<dbReference type="Gene3D" id="1.10.520.20">
    <property type="entry name" value="N-terminal domain of the delta subunit of the F1F0-ATP synthase"/>
    <property type="match status" value="1"/>
</dbReference>
<keyword evidence="10" id="KW-1185">Reference proteome</keyword>
<dbReference type="AlphaFoldDB" id="A0A7X0MUM9"/>
<accession>A0A7X0MUM9</accession>
<keyword evidence="5 8" id="KW-0472">Membrane</keyword>
<dbReference type="GO" id="GO:0005886">
    <property type="term" value="C:plasma membrane"/>
    <property type="evidence" value="ECO:0007669"/>
    <property type="project" value="UniProtKB-SubCell"/>
</dbReference>
<gene>
    <name evidence="8" type="primary">atpH</name>
    <name evidence="9" type="ORF">HNR48_000478</name>
</gene>
<dbReference type="PRINTS" id="PR00125">
    <property type="entry name" value="ATPASEDELTA"/>
</dbReference>
<dbReference type="GO" id="GO:0046933">
    <property type="term" value="F:proton-transporting ATP synthase activity, rotational mechanism"/>
    <property type="evidence" value="ECO:0007669"/>
    <property type="project" value="UniProtKB-UniRule"/>
</dbReference>
<keyword evidence="3 8" id="KW-0375">Hydrogen ion transport</keyword>
<evidence type="ECO:0000256" key="1">
    <source>
        <dbReference type="ARBA" id="ARBA00004370"/>
    </source>
</evidence>
<dbReference type="NCBIfam" id="TIGR01145">
    <property type="entry name" value="ATP_synt_delta"/>
    <property type="match status" value="1"/>
</dbReference>
<comment type="function">
    <text evidence="8">F(1)F(0) ATP synthase produces ATP from ADP in the presence of a proton or sodium gradient. F-type ATPases consist of two structural domains, F(1) containing the extramembraneous catalytic core and F(0) containing the membrane proton channel, linked together by a central stalk and a peripheral stalk. During catalysis, ATP synthesis in the catalytic domain of F(1) is coupled via a rotary mechanism of the central stalk subunits to proton translocation.</text>
</comment>